<feature type="compositionally biased region" description="Basic residues" evidence="1">
    <location>
        <begin position="96"/>
        <end position="110"/>
    </location>
</feature>
<dbReference type="EMBL" id="CM008965">
    <property type="protein sequence ID" value="PNW84268.1"/>
    <property type="molecule type" value="Genomic_DNA"/>
</dbReference>
<dbReference type="KEGG" id="cre:CHLRE_04g227526v5"/>
<feature type="compositionally biased region" description="Low complexity" evidence="1">
    <location>
        <begin position="74"/>
        <end position="85"/>
    </location>
</feature>
<reference evidence="2 3" key="1">
    <citation type="journal article" date="2007" name="Science">
        <title>The Chlamydomonas genome reveals the evolution of key animal and plant functions.</title>
        <authorList>
            <person name="Merchant S.S."/>
            <person name="Prochnik S.E."/>
            <person name="Vallon O."/>
            <person name="Harris E.H."/>
            <person name="Karpowicz S.J."/>
            <person name="Witman G.B."/>
            <person name="Terry A."/>
            <person name="Salamov A."/>
            <person name="Fritz-Laylin L.K."/>
            <person name="Marechal-Drouard L."/>
            <person name="Marshall W.F."/>
            <person name="Qu L.H."/>
            <person name="Nelson D.R."/>
            <person name="Sanderfoot A.A."/>
            <person name="Spalding M.H."/>
            <person name="Kapitonov V.V."/>
            <person name="Ren Q."/>
            <person name="Ferris P."/>
            <person name="Lindquist E."/>
            <person name="Shapiro H."/>
            <person name="Lucas S.M."/>
            <person name="Grimwood J."/>
            <person name="Schmutz J."/>
            <person name="Cardol P."/>
            <person name="Cerutti H."/>
            <person name="Chanfreau G."/>
            <person name="Chen C.L."/>
            <person name="Cognat V."/>
            <person name="Croft M.T."/>
            <person name="Dent R."/>
            <person name="Dutcher S."/>
            <person name="Fernandez E."/>
            <person name="Fukuzawa H."/>
            <person name="Gonzalez-Ballester D."/>
            <person name="Gonzalez-Halphen D."/>
            <person name="Hallmann A."/>
            <person name="Hanikenne M."/>
            <person name="Hippler M."/>
            <person name="Inwood W."/>
            <person name="Jabbari K."/>
            <person name="Kalanon M."/>
            <person name="Kuras R."/>
            <person name="Lefebvre P.A."/>
            <person name="Lemaire S.D."/>
            <person name="Lobanov A.V."/>
            <person name="Lohr M."/>
            <person name="Manuell A."/>
            <person name="Meier I."/>
            <person name="Mets L."/>
            <person name="Mittag M."/>
            <person name="Mittelmeier T."/>
            <person name="Moroney J.V."/>
            <person name="Moseley J."/>
            <person name="Napoli C."/>
            <person name="Nedelcu A.M."/>
            <person name="Niyogi K."/>
            <person name="Novoselov S.V."/>
            <person name="Paulsen I.T."/>
            <person name="Pazour G."/>
            <person name="Purton S."/>
            <person name="Ral J.P."/>
            <person name="Riano-Pachon D.M."/>
            <person name="Riekhof W."/>
            <person name="Rymarquis L."/>
            <person name="Schroda M."/>
            <person name="Stern D."/>
            <person name="Umen J."/>
            <person name="Willows R."/>
            <person name="Wilson N."/>
            <person name="Zimmer S.L."/>
            <person name="Allmer J."/>
            <person name="Balk J."/>
            <person name="Bisova K."/>
            <person name="Chen C.J."/>
            <person name="Elias M."/>
            <person name="Gendler K."/>
            <person name="Hauser C."/>
            <person name="Lamb M.R."/>
            <person name="Ledford H."/>
            <person name="Long J.C."/>
            <person name="Minagawa J."/>
            <person name="Page M.D."/>
            <person name="Pan J."/>
            <person name="Pootakham W."/>
            <person name="Roje S."/>
            <person name="Rose A."/>
            <person name="Stahlberg E."/>
            <person name="Terauchi A.M."/>
            <person name="Yang P."/>
            <person name="Ball S."/>
            <person name="Bowler C."/>
            <person name="Dieckmann C.L."/>
            <person name="Gladyshev V.N."/>
            <person name="Green P."/>
            <person name="Jorgensen R."/>
            <person name="Mayfield S."/>
            <person name="Mueller-Roeber B."/>
            <person name="Rajamani S."/>
            <person name="Sayre R.T."/>
            <person name="Brokstein P."/>
            <person name="Dubchak I."/>
            <person name="Goodstein D."/>
            <person name="Hornick L."/>
            <person name="Huang Y.W."/>
            <person name="Jhaveri J."/>
            <person name="Luo Y."/>
            <person name="Martinez D."/>
            <person name="Ngau W.C."/>
            <person name="Otillar B."/>
            <person name="Poliakov A."/>
            <person name="Porter A."/>
            <person name="Szajkowski L."/>
            <person name="Werner G."/>
            <person name="Zhou K."/>
            <person name="Grigoriev I.V."/>
            <person name="Rokhsar D.S."/>
            <person name="Grossman A.R."/>
        </authorList>
    </citation>
    <scope>NUCLEOTIDE SEQUENCE [LARGE SCALE GENOMIC DNA]</scope>
    <source>
        <strain evidence="3">CC-503</strain>
    </source>
</reference>
<proteinExistence type="predicted"/>
<dbReference type="OrthoDB" id="526326at2759"/>
<dbReference type="RefSeq" id="XP_042925387.1">
    <property type="nucleotide sequence ID" value="XM_043062035.1"/>
</dbReference>
<sequence length="122" mass="14383">MRRCLRPQLSGAARLLLITSPKRETYKDVAKVNALMLYMPLWSMEELLACRSKLGLPVPEAFVKKCFERRTCTPRGGQQRRWWWPQRPPRPQIPRPPRRRPRRRASLARRGKLDLLQSPEAV</sequence>
<accession>A0A2K3DUQ5</accession>
<dbReference type="PANTHER" id="PTHR33129">
    <property type="entry name" value="PROTEIN KINASE DOMAIN-CONTAINING PROTEIN-RELATED"/>
    <property type="match status" value="1"/>
</dbReference>
<dbReference type="InterPro" id="IPR052980">
    <property type="entry name" value="Crinkler_effector"/>
</dbReference>
<evidence type="ECO:0000256" key="1">
    <source>
        <dbReference type="SAM" id="MobiDB-lite"/>
    </source>
</evidence>
<evidence type="ECO:0000313" key="2">
    <source>
        <dbReference type="EMBL" id="PNW84268.1"/>
    </source>
</evidence>
<feature type="compositionally biased region" description="Pro residues" evidence="1">
    <location>
        <begin position="86"/>
        <end position="95"/>
    </location>
</feature>
<gene>
    <name evidence="2" type="ORF">CHLRE_04g227526v5</name>
</gene>
<feature type="region of interest" description="Disordered" evidence="1">
    <location>
        <begin position="73"/>
        <end position="122"/>
    </location>
</feature>
<dbReference type="AlphaFoldDB" id="A0A2K3DUQ5"/>
<name>A0A2K3DUQ5_CHLRE</name>
<dbReference type="InParanoid" id="A0A2K3DUQ5"/>
<dbReference type="PANTHER" id="PTHR33129:SF1">
    <property type="entry name" value="ATP-BINDING PROTEIN"/>
    <property type="match status" value="1"/>
</dbReference>
<dbReference type="Gramene" id="PNW84268">
    <property type="protein sequence ID" value="PNW84268"/>
    <property type="gene ID" value="CHLRE_04g227526v5"/>
</dbReference>
<protein>
    <submittedName>
        <fullName evidence="2">Uncharacterized protein</fullName>
    </submittedName>
</protein>
<evidence type="ECO:0000313" key="3">
    <source>
        <dbReference type="Proteomes" id="UP000006906"/>
    </source>
</evidence>
<dbReference type="GeneID" id="66053288"/>
<keyword evidence="3" id="KW-1185">Reference proteome</keyword>
<dbReference type="Proteomes" id="UP000006906">
    <property type="component" value="Chromosome 4"/>
</dbReference>
<organism evidence="2 3">
    <name type="scientific">Chlamydomonas reinhardtii</name>
    <name type="common">Chlamydomonas smithii</name>
    <dbReference type="NCBI Taxonomy" id="3055"/>
    <lineage>
        <taxon>Eukaryota</taxon>
        <taxon>Viridiplantae</taxon>
        <taxon>Chlorophyta</taxon>
        <taxon>core chlorophytes</taxon>
        <taxon>Chlorophyceae</taxon>
        <taxon>CS clade</taxon>
        <taxon>Chlamydomonadales</taxon>
        <taxon>Chlamydomonadaceae</taxon>
        <taxon>Chlamydomonas</taxon>
    </lineage>
</organism>